<dbReference type="Gene3D" id="2.60.200.20">
    <property type="match status" value="1"/>
</dbReference>
<dbReference type="OrthoDB" id="5111283at2"/>
<name>A0A4P7SJK3_9CELL</name>
<gene>
    <name evidence="3" type="ORF">E5225_06715</name>
</gene>
<dbReference type="EMBL" id="CP039291">
    <property type="protein sequence ID" value="QCB93286.1"/>
    <property type="molecule type" value="Genomic_DNA"/>
</dbReference>
<dbReference type="RefSeq" id="WP_135974249.1">
    <property type="nucleotide sequence ID" value="NZ_CP039291.1"/>
</dbReference>
<evidence type="ECO:0000259" key="2">
    <source>
        <dbReference type="PROSITE" id="PS50006"/>
    </source>
</evidence>
<dbReference type="KEGG" id="celz:E5225_06715"/>
<sequence>MSASYTVGRSPQADIHVDDEYASPLHARLYQDDAGQVWVEDLASTNGTFVNDVRAPLGTPVRVGPGDTVRVGRTALPWRP</sequence>
<dbReference type="AlphaFoldDB" id="A0A4P7SJK3"/>
<dbReference type="InterPro" id="IPR000253">
    <property type="entry name" value="FHA_dom"/>
</dbReference>
<dbReference type="PROSITE" id="PS50006">
    <property type="entry name" value="FHA_DOMAIN"/>
    <property type="match status" value="1"/>
</dbReference>
<dbReference type="InterPro" id="IPR008984">
    <property type="entry name" value="SMAD_FHA_dom_sf"/>
</dbReference>
<dbReference type="CDD" id="cd00060">
    <property type="entry name" value="FHA"/>
    <property type="match status" value="1"/>
</dbReference>
<dbReference type="Pfam" id="PF00498">
    <property type="entry name" value="FHA"/>
    <property type="match status" value="1"/>
</dbReference>
<evidence type="ECO:0000256" key="1">
    <source>
        <dbReference type="ARBA" id="ARBA00022553"/>
    </source>
</evidence>
<dbReference type="SUPFAM" id="SSF49879">
    <property type="entry name" value="SMAD/FHA domain"/>
    <property type="match status" value="1"/>
</dbReference>
<dbReference type="InterPro" id="IPR050923">
    <property type="entry name" value="Cell_Proc_Reg/RNA_Proc"/>
</dbReference>
<reference evidence="3 4" key="1">
    <citation type="submission" date="2019-04" db="EMBL/GenBank/DDBJ databases">
        <title>Isolation and identification of Cellulomonas shaoxiangyii sp. Nov. isolated from feces of the Tibetan antelopes (Pantholops hodgsonii) in the Qinghai-Tibet plateau of China.</title>
        <authorList>
            <person name="Tian Z."/>
        </authorList>
    </citation>
    <scope>NUCLEOTIDE SEQUENCE [LARGE SCALE GENOMIC DNA]</scope>
    <source>
        <strain evidence="3 4">Z28</strain>
    </source>
</reference>
<evidence type="ECO:0000313" key="4">
    <source>
        <dbReference type="Proteomes" id="UP000296469"/>
    </source>
</evidence>
<dbReference type="Proteomes" id="UP000296469">
    <property type="component" value="Chromosome"/>
</dbReference>
<keyword evidence="4" id="KW-1185">Reference proteome</keyword>
<protein>
    <submittedName>
        <fullName evidence="3">FHA domain-containing protein</fullName>
    </submittedName>
</protein>
<dbReference type="PANTHER" id="PTHR23308">
    <property type="entry name" value="NUCLEAR INHIBITOR OF PROTEIN PHOSPHATASE-1"/>
    <property type="match status" value="1"/>
</dbReference>
<organism evidence="3 4">
    <name type="scientific">Cellulomonas shaoxiangyii</name>
    <dbReference type="NCBI Taxonomy" id="2566013"/>
    <lineage>
        <taxon>Bacteria</taxon>
        <taxon>Bacillati</taxon>
        <taxon>Actinomycetota</taxon>
        <taxon>Actinomycetes</taxon>
        <taxon>Micrococcales</taxon>
        <taxon>Cellulomonadaceae</taxon>
        <taxon>Cellulomonas</taxon>
    </lineage>
</organism>
<evidence type="ECO:0000313" key="3">
    <source>
        <dbReference type="EMBL" id="QCB93286.1"/>
    </source>
</evidence>
<accession>A0A4P7SJK3</accession>
<feature type="domain" description="FHA" evidence="2">
    <location>
        <begin position="5"/>
        <end position="55"/>
    </location>
</feature>
<keyword evidence="1" id="KW-0597">Phosphoprotein</keyword>
<dbReference type="SMART" id="SM00240">
    <property type="entry name" value="FHA"/>
    <property type="match status" value="1"/>
</dbReference>
<proteinExistence type="predicted"/>